<dbReference type="AlphaFoldDB" id="A0A1T4LKR6"/>
<sequence length="266" mass="30127">MNIKLLVCDIDGTLIPYTRDRITPTLKEAFDQAKAKGIEILIATGRHYSFIHKSLFEDINPDYLVTINGACLVDKHGHVLESHPISEEDLYKIWDLCKKHDIGLGFKFKEGVVGYHNYDKFYKGYVGDHDYGDAVSENPKEEDFHIQHGLPLGIFLIGDETIIETFKELVPDLFFAWSYKDGYDVYPLGFSKAMAIETVLKMNHLTWDNVMSFGDAENDIEMLHCAKVGVAMGNAKPIVQKEADFVTTSVDEDGIVFALKHFNIID</sequence>
<reference evidence="2" key="1">
    <citation type="submission" date="2017-02" db="EMBL/GenBank/DDBJ databases">
        <authorList>
            <person name="Varghese N."/>
            <person name="Submissions S."/>
        </authorList>
    </citation>
    <scope>NUCLEOTIDE SEQUENCE [LARGE SCALE GENOMIC DNA]</scope>
    <source>
        <strain evidence="2">ATCC 25662</strain>
    </source>
</reference>
<dbReference type="NCBIfam" id="TIGR00099">
    <property type="entry name" value="Cof-subfamily"/>
    <property type="match status" value="1"/>
</dbReference>
<dbReference type="SUPFAM" id="SSF56784">
    <property type="entry name" value="HAD-like"/>
    <property type="match status" value="1"/>
</dbReference>
<dbReference type="RefSeq" id="WP_078711364.1">
    <property type="nucleotide sequence ID" value="NZ_FUWY01000002.1"/>
</dbReference>
<dbReference type="PANTHER" id="PTHR10000:SF8">
    <property type="entry name" value="HAD SUPERFAMILY HYDROLASE-LIKE, TYPE 3"/>
    <property type="match status" value="1"/>
</dbReference>
<organism evidence="1 2">
    <name type="scientific">Anaerorhabdus furcosa</name>
    <dbReference type="NCBI Taxonomy" id="118967"/>
    <lineage>
        <taxon>Bacteria</taxon>
        <taxon>Bacillati</taxon>
        <taxon>Bacillota</taxon>
        <taxon>Erysipelotrichia</taxon>
        <taxon>Erysipelotrichales</taxon>
        <taxon>Erysipelotrichaceae</taxon>
        <taxon>Anaerorhabdus</taxon>
    </lineage>
</organism>
<protein>
    <recommendedName>
        <fullName evidence="3">Cof subfamily of IIB subfamily of haloacid dehalogenase superfamily/HAD-superfamily hydrolase, subfamily IIB</fullName>
    </recommendedName>
</protein>
<dbReference type="OrthoDB" id="9814970at2"/>
<dbReference type="InterPro" id="IPR023214">
    <property type="entry name" value="HAD_sf"/>
</dbReference>
<dbReference type="Gene3D" id="3.30.1240.10">
    <property type="match status" value="1"/>
</dbReference>
<accession>A0A1T4LKR6</accession>
<dbReference type="GO" id="GO:0016791">
    <property type="term" value="F:phosphatase activity"/>
    <property type="evidence" value="ECO:0007669"/>
    <property type="project" value="TreeGrafter"/>
</dbReference>
<evidence type="ECO:0000313" key="1">
    <source>
        <dbReference type="EMBL" id="SJZ55330.1"/>
    </source>
</evidence>
<dbReference type="Pfam" id="PF08282">
    <property type="entry name" value="Hydrolase_3"/>
    <property type="match status" value="1"/>
</dbReference>
<dbReference type="STRING" id="118967.SAMN02745191_0938"/>
<keyword evidence="2" id="KW-1185">Reference proteome</keyword>
<dbReference type="InterPro" id="IPR036412">
    <property type="entry name" value="HAD-like_sf"/>
</dbReference>
<dbReference type="SFLD" id="SFLDS00003">
    <property type="entry name" value="Haloacid_Dehalogenase"/>
    <property type="match status" value="1"/>
</dbReference>
<dbReference type="Proteomes" id="UP000243297">
    <property type="component" value="Unassembled WGS sequence"/>
</dbReference>
<dbReference type="PROSITE" id="PS01229">
    <property type="entry name" value="COF_2"/>
    <property type="match status" value="1"/>
</dbReference>
<evidence type="ECO:0008006" key="3">
    <source>
        <dbReference type="Google" id="ProtNLM"/>
    </source>
</evidence>
<dbReference type="PANTHER" id="PTHR10000">
    <property type="entry name" value="PHOSPHOSERINE PHOSPHATASE"/>
    <property type="match status" value="1"/>
</dbReference>
<dbReference type="GO" id="GO:0000287">
    <property type="term" value="F:magnesium ion binding"/>
    <property type="evidence" value="ECO:0007669"/>
    <property type="project" value="TreeGrafter"/>
</dbReference>
<dbReference type="SFLD" id="SFLDG01140">
    <property type="entry name" value="C2.B:_Phosphomannomutase_and_P"/>
    <property type="match status" value="1"/>
</dbReference>
<dbReference type="InterPro" id="IPR000150">
    <property type="entry name" value="Cof"/>
</dbReference>
<proteinExistence type="predicted"/>
<gene>
    <name evidence="1" type="ORF">SAMN02745191_0938</name>
</gene>
<name>A0A1T4LKR6_9FIRM</name>
<dbReference type="GO" id="GO:0005829">
    <property type="term" value="C:cytosol"/>
    <property type="evidence" value="ECO:0007669"/>
    <property type="project" value="TreeGrafter"/>
</dbReference>
<dbReference type="Gene3D" id="3.40.50.1000">
    <property type="entry name" value="HAD superfamily/HAD-like"/>
    <property type="match status" value="1"/>
</dbReference>
<evidence type="ECO:0000313" key="2">
    <source>
        <dbReference type="Proteomes" id="UP000243297"/>
    </source>
</evidence>
<dbReference type="EMBL" id="FUWY01000002">
    <property type="protein sequence ID" value="SJZ55330.1"/>
    <property type="molecule type" value="Genomic_DNA"/>
</dbReference>